<evidence type="ECO:0000313" key="3">
    <source>
        <dbReference type="Proteomes" id="UP000298663"/>
    </source>
</evidence>
<dbReference type="SUPFAM" id="SSF53474">
    <property type="entry name" value="alpha/beta-Hydrolases"/>
    <property type="match status" value="1"/>
</dbReference>
<accession>A0A4U5PE88</accession>
<dbReference type="Gene3D" id="3.40.50.1820">
    <property type="entry name" value="alpha/beta hydrolase"/>
    <property type="match status" value="1"/>
</dbReference>
<dbReference type="Proteomes" id="UP000298663">
    <property type="component" value="Unassembled WGS sequence"/>
</dbReference>
<dbReference type="InterPro" id="IPR002018">
    <property type="entry name" value="CarbesteraseB"/>
</dbReference>
<name>A0A4U5PE88_STECR</name>
<dbReference type="InterPro" id="IPR029058">
    <property type="entry name" value="AB_hydrolase_fold"/>
</dbReference>
<organism evidence="2 3">
    <name type="scientific">Steinernema carpocapsae</name>
    <name type="common">Entomopathogenic nematode</name>
    <dbReference type="NCBI Taxonomy" id="34508"/>
    <lineage>
        <taxon>Eukaryota</taxon>
        <taxon>Metazoa</taxon>
        <taxon>Ecdysozoa</taxon>
        <taxon>Nematoda</taxon>
        <taxon>Chromadorea</taxon>
        <taxon>Rhabditida</taxon>
        <taxon>Tylenchina</taxon>
        <taxon>Panagrolaimomorpha</taxon>
        <taxon>Strongyloidoidea</taxon>
        <taxon>Steinernematidae</taxon>
        <taxon>Steinernema</taxon>
    </lineage>
</organism>
<proteinExistence type="predicted"/>
<keyword evidence="3" id="KW-1185">Reference proteome</keyword>
<gene>
    <name evidence="2" type="ORF">L596_008757</name>
</gene>
<evidence type="ECO:0000259" key="1">
    <source>
        <dbReference type="Pfam" id="PF00135"/>
    </source>
</evidence>
<feature type="domain" description="Carboxylesterase type B" evidence="1">
    <location>
        <begin position="35"/>
        <end position="147"/>
    </location>
</feature>
<dbReference type="AlphaFoldDB" id="A0A4U5PE88"/>
<evidence type="ECO:0000313" key="2">
    <source>
        <dbReference type="EMBL" id="TKR94481.1"/>
    </source>
</evidence>
<protein>
    <recommendedName>
        <fullName evidence="1">Carboxylesterase type B domain-containing protein</fullName>
    </recommendedName>
</protein>
<dbReference type="Pfam" id="PF00135">
    <property type="entry name" value="COesterase"/>
    <property type="match status" value="1"/>
</dbReference>
<comment type="caution">
    <text evidence="2">The sequence shown here is derived from an EMBL/GenBank/DDBJ whole genome shotgun (WGS) entry which is preliminary data.</text>
</comment>
<reference evidence="2 3" key="1">
    <citation type="journal article" date="2015" name="Genome Biol.">
        <title>Comparative genomics of Steinernema reveals deeply conserved gene regulatory networks.</title>
        <authorList>
            <person name="Dillman A.R."/>
            <person name="Macchietto M."/>
            <person name="Porter C.F."/>
            <person name="Rogers A."/>
            <person name="Williams B."/>
            <person name="Antoshechkin I."/>
            <person name="Lee M.M."/>
            <person name="Goodwin Z."/>
            <person name="Lu X."/>
            <person name="Lewis E.E."/>
            <person name="Goodrich-Blair H."/>
            <person name="Stock S.P."/>
            <person name="Adams B.J."/>
            <person name="Sternberg P.W."/>
            <person name="Mortazavi A."/>
        </authorList>
    </citation>
    <scope>NUCLEOTIDE SEQUENCE [LARGE SCALE GENOMIC DNA]</scope>
    <source>
        <strain evidence="2 3">ALL</strain>
    </source>
</reference>
<dbReference type="EMBL" id="AZBU02000002">
    <property type="protein sequence ID" value="TKR94481.1"/>
    <property type="molecule type" value="Genomic_DNA"/>
</dbReference>
<dbReference type="STRING" id="34508.A0A4U5PE88"/>
<reference evidence="2 3" key="2">
    <citation type="journal article" date="2019" name="G3 (Bethesda)">
        <title>Hybrid Assembly of the Genome of the Entomopathogenic Nematode Steinernema carpocapsae Identifies the X-Chromosome.</title>
        <authorList>
            <person name="Serra L."/>
            <person name="Macchietto M."/>
            <person name="Macias-Munoz A."/>
            <person name="McGill C.J."/>
            <person name="Rodriguez I.M."/>
            <person name="Rodriguez B."/>
            <person name="Murad R."/>
            <person name="Mortazavi A."/>
        </authorList>
    </citation>
    <scope>NUCLEOTIDE SEQUENCE [LARGE SCALE GENOMIC DNA]</scope>
    <source>
        <strain evidence="2 3">ALL</strain>
    </source>
</reference>
<sequence>MKSKTAEEIRGAIAVLVSPICSFACFKNICIKNFGREEFMCLLFIPVIDHDFFPADYDIMLKTAPKVSLITGTTDREGGFFSLYQVSVLFKSGLPRSEWLSYNSEKLAKYIAKEMIHGDYPKKQRMKLIKKMIQHYVYRGKTNKTSSDYLKRYGDVRHKLRTL</sequence>